<evidence type="ECO:0000313" key="4">
    <source>
        <dbReference type="EMBL" id="WAQ94630.1"/>
    </source>
</evidence>
<evidence type="ECO:0000256" key="1">
    <source>
        <dbReference type="ARBA" id="ARBA00009394"/>
    </source>
</evidence>
<feature type="compositionally biased region" description="Polar residues" evidence="2">
    <location>
        <begin position="74"/>
        <end position="90"/>
    </location>
</feature>
<accession>A0ABY7DE64</accession>
<dbReference type="PANTHER" id="PTHR22959:SF0">
    <property type="entry name" value="PARTNER OF Y14 AND MAGO"/>
    <property type="match status" value="1"/>
</dbReference>
<proteinExistence type="inferred from homology"/>
<evidence type="ECO:0000313" key="5">
    <source>
        <dbReference type="Proteomes" id="UP001164746"/>
    </source>
</evidence>
<dbReference type="InterPro" id="IPR015362">
    <property type="entry name" value="WIBG_mago-bd"/>
</dbReference>
<dbReference type="PANTHER" id="PTHR22959">
    <property type="entry name" value="PYM PROTEIN"/>
    <property type="match status" value="1"/>
</dbReference>
<dbReference type="InterPro" id="IPR039333">
    <property type="entry name" value="PYM1"/>
</dbReference>
<comment type="similarity">
    <text evidence="1">Belongs to the pym family.</text>
</comment>
<dbReference type="SMART" id="SM01273">
    <property type="entry name" value="Mago-bind"/>
    <property type="match status" value="1"/>
</dbReference>
<evidence type="ECO:0000256" key="2">
    <source>
        <dbReference type="SAM" id="MobiDB-lite"/>
    </source>
</evidence>
<reference evidence="4" key="1">
    <citation type="submission" date="2022-11" db="EMBL/GenBank/DDBJ databases">
        <title>Centuries of genome instability and evolution in soft-shell clam transmissible cancer (bioRxiv).</title>
        <authorList>
            <person name="Hart S.F.M."/>
            <person name="Yonemitsu M.A."/>
            <person name="Giersch R.M."/>
            <person name="Beal B.F."/>
            <person name="Arriagada G."/>
            <person name="Davis B.W."/>
            <person name="Ostrander E.A."/>
            <person name="Goff S.P."/>
            <person name="Metzger M.J."/>
        </authorList>
    </citation>
    <scope>NUCLEOTIDE SEQUENCE</scope>
    <source>
        <strain evidence="4">MELC-2E11</strain>
        <tissue evidence="4">Siphon/mantle</tissue>
    </source>
</reference>
<dbReference type="SUPFAM" id="SSF101931">
    <property type="entry name" value="Pym (Within the bgcn gene intron protein, WIBG), N-terminal domain"/>
    <property type="match status" value="1"/>
</dbReference>
<keyword evidence="5" id="KW-1185">Reference proteome</keyword>
<dbReference type="Proteomes" id="UP001164746">
    <property type="component" value="Chromosome 1"/>
</dbReference>
<feature type="domain" description="WIBG Mago-binding" evidence="3">
    <location>
        <begin position="18"/>
        <end position="44"/>
    </location>
</feature>
<organism evidence="4 5">
    <name type="scientific">Mya arenaria</name>
    <name type="common">Soft-shell clam</name>
    <dbReference type="NCBI Taxonomy" id="6604"/>
    <lineage>
        <taxon>Eukaryota</taxon>
        <taxon>Metazoa</taxon>
        <taxon>Spiralia</taxon>
        <taxon>Lophotrochozoa</taxon>
        <taxon>Mollusca</taxon>
        <taxon>Bivalvia</taxon>
        <taxon>Autobranchia</taxon>
        <taxon>Heteroconchia</taxon>
        <taxon>Euheterodonta</taxon>
        <taxon>Imparidentia</taxon>
        <taxon>Neoheterodontei</taxon>
        <taxon>Myida</taxon>
        <taxon>Myoidea</taxon>
        <taxon>Myidae</taxon>
        <taxon>Mya</taxon>
    </lineage>
</organism>
<name>A0ABY7DE64_MYAAR</name>
<evidence type="ECO:0000259" key="3">
    <source>
        <dbReference type="SMART" id="SM01273"/>
    </source>
</evidence>
<feature type="region of interest" description="Disordered" evidence="2">
    <location>
        <begin position="1"/>
        <end position="145"/>
    </location>
</feature>
<sequence length="203" mass="23044">MAAAPIERTGIVQDELTGEKFIPASRRPDGSWRKPRRVKEGYVPQEEVPTYENKGVQWQKSSMSSLPPGLNPDTAPQASNKQPSENTENMSKAAKKNAKRKEKKKQQDGQTVSVTQSGLPVVNISEQMARTSLNAKKDKVEGDKHDTLRKVRQLRKKVKQIEDLERRIETGELKQPEKDQLDKISKKQSLVDEMEELQLELDD</sequence>
<feature type="compositionally biased region" description="Polar residues" evidence="2">
    <location>
        <begin position="108"/>
        <end position="134"/>
    </location>
</feature>
<dbReference type="EMBL" id="CP111012">
    <property type="protein sequence ID" value="WAQ94630.1"/>
    <property type="molecule type" value="Genomic_DNA"/>
</dbReference>
<feature type="compositionally biased region" description="Basic residues" evidence="2">
    <location>
        <begin position="93"/>
        <end position="104"/>
    </location>
</feature>
<feature type="compositionally biased region" description="Polar residues" evidence="2">
    <location>
        <begin position="56"/>
        <end position="65"/>
    </location>
</feature>
<gene>
    <name evidence="4" type="ORF">MAR_007101</name>
</gene>
<protein>
    <submittedName>
        <fullName evidence="4">PYM1-like protein</fullName>
    </submittedName>
</protein>
<feature type="compositionally biased region" description="Basic and acidic residues" evidence="2">
    <location>
        <begin position="135"/>
        <end position="145"/>
    </location>
</feature>
<dbReference type="InterPro" id="IPR036348">
    <property type="entry name" value="WIBG_N_sf"/>
</dbReference>
<dbReference type="Pfam" id="PF09282">
    <property type="entry name" value="Mago-bind"/>
    <property type="match status" value="1"/>
</dbReference>